<keyword evidence="3" id="KW-0805">Transcription regulation</keyword>
<dbReference type="InterPro" id="IPR036634">
    <property type="entry name" value="PRD_sf"/>
</dbReference>
<dbReference type="OrthoDB" id="9813552at2"/>
<evidence type="ECO:0000313" key="8">
    <source>
        <dbReference type="EMBL" id="RXI96590.1"/>
    </source>
</evidence>
<dbReference type="InterPro" id="IPR001550">
    <property type="entry name" value="Transcrpt_antitermin_CS"/>
</dbReference>
<reference evidence="8 9" key="1">
    <citation type="journal article" date="2019" name="Int. J. Syst. Evol. Microbiol.">
        <title>Anaerobacillus alkaliphilus sp. nov., a novel alkaliphilic and moderately halophilic bacterium.</title>
        <authorList>
            <person name="Borsodi A.K."/>
            <person name="Aszalos J.M."/>
            <person name="Bihari P."/>
            <person name="Nagy I."/>
            <person name="Schumann P."/>
            <person name="Sproer C."/>
            <person name="Kovacs A.L."/>
            <person name="Boka K."/>
            <person name="Dobosy P."/>
            <person name="Ovari M."/>
            <person name="Szili-Kovacs T."/>
            <person name="Toth E."/>
        </authorList>
    </citation>
    <scope>NUCLEOTIDE SEQUENCE [LARGE SCALE GENOMIC DNA]</scope>
    <source>
        <strain evidence="8 9">B16-10</strain>
    </source>
</reference>
<keyword evidence="9" id="KW-1185">Reference proteome</keyword>
<dbReference type="Gene3D" id="2.30.24.10">
    <property type="entry name" value="CAT RNA-binding domain"/>
    <property type="match status" value="1"/>
</dbReference>
<comment type="similarity">
    <text evidence="6">Belongs to the transcriptional antiterminator BglG family.</text>
</comment>
<gene>
    <name evidence="8" type="ORF">DS745_23085</name>
</gene>
<organism evidence="8 9">
    <name type="scientific">Anaerobacillus alkaliphilus</name>
    <dbReference type="NCBI Taxonomy" id="1548597"/>
    <lineage>
        <taxon>Bacteria</taxon>
        <taxon>Bacillati</taxon>
        <taxon>Bacillota</taxon>
        <taxon>Bacilli</taxon>
        <taxon>Bacillales</taxon>
        <taxon>Bacillaceae</taxon>
        <taxon>Anaerobacillus</taxon>
    </lineage>
</organism>
<dbReference type="Pfam" id="PF00874">
    <property type="entry name" value="PRD"/>
    <property type="match status" value="2"/>
</dbReference>
<comment type="caution">
    <text evidence="8">The sequence shown here is derived from an EMBL/GenBank/DDBJ whole genome shotgun (WGS) entry which is preliminary data.</text>
</comment>
<dbReference type="EMBL" id="QOUX01000047">
    <property type="protein sequence ID" value="RXI96590.1"/>
    <property type="molecule type" value="Genomic_DNA"/>
</dbReference>
<dbReference type="Gene3D" id="1.10.1790.10">
    <property type="entry name" value="PRD domain"/>
    <property type="match status" value="2"/>
</dbReference>
<keyword evidence="1" id="KW-0677">Repeat</keyword>
<evidence type="ECO:0000256" key="6">
    <source>
        <dbReference type="ARBA" id="ARBA00038510"/>
    </source>
</evidence>
<dbReference type="PANTHER" id="PTHR30185">
    <property type="entry name" value="CRYPTIC BETA-GLUCOSIDE BGL OPERON ANTITERMINATOR"/>
    <property type="match status" value="1"/>
</dbReference>
<feature type="domain" description="PRD" evidence="7">
    <location>
        <begin position="63"/>
        <end position="168"/>
    </location>
</feature>
<accession>A0A4Q0VNY7</accession>
<protein>
    <submittedName>
        <fullName evidence="8">PRD domain-containing protein</fullName>
    </submittedName>
</protein>
<dbReference type="SUPFAM" id="SSF63520">
    <property type="entry name" value="PTS-regulatory domain, PRD"/>
    <property type="match status" value="2"/>
</dbReference>
<dbReference type="InterPro" id="IPR036650">
    <property type="entry name" value="CAT_RNA-bd_dom_sf"/>
</dbReference>
<keyword evidence="4" id="KW-0010">Activator</keyword>
<evidence type="ECO:0000313" key="9">
    <source>
        <dbReference type="Proteomes" id="UP000290649"/>
    </source>
</evidence>
<dbReference type="SUPFAM" id="SSF50151">
    <property type="entry name" value="SacY-like RNA-binding domain"/>
    <property type="match status" value="1"/>
</dbReference>
<evidence type="ECO:0000256" key="2">
    <source>
        <dbReference type="ARBA" id="ARBA00022884"/>
    </source>
</evidence>
<dbReference type="InterPro" id="IPR011608">
    <property type="entry name" value="PRD"/>
</dbReference>
<evidence type="ECO:0000256" key="1">
    <source>
        <dbReference type="ARBA" id="ARBA00022737"/>
    </source>
</evidence>
<dbReference type="Pfam" id="PF03123">
    <property type="entry name" value="CAT_RBD"/>
    <property type="match status" value="1"/>
</dbReference>
<dbReference type="RefSeq" id="WP_129080564.1">
    <property type="nucleotide sequence ID" value="NZ_QOUX01000047.1"/>
</dbReference>
<proteinExistence type="inferred from homology"/>
<dbReference type="PROSITE" id="PS00654">
    <property type="entry name" value="PRD_1"/>
    <property type="match status" value="1"/>
</dbReference>
<evidence type="ECO:0000259" key="7">
    <source>
        <dbReference type="PROSITE" id="PS51372"/>
    </source>
</evidence>
<dbReference type="GO" id="GO:0045893">
    <property type="term" value="P:positive regulation of DNA-templated transcription"/>
    <property type="evidence" value="ECO:0007669"/>
    <property type="project" value="InterPro"/>
</dbReference>
<dbReference type="InterPro" id="IPR050661">
    <property type="entry name" value="BglG_antiterminators"/>
</dbReference>
<feature type="domain" description="PRD" evidence="7">
    <location>
        <begin position="169"/>
        <end position="273"/>
    </location>
</feature>
<dbReference type="Proteomes" id="UP000290649">
    <property type="component" value="Unassembled WGS sequence"/>
</dbReference>
<evidence type="ECO:0000256" key="3">
    <source>
        <dbReference type="ARBA" id="ARBA00023015"/>
    </source>
</evidence>
<dbReference type="PANTHER" id="PTHR30185:SF15">
    <property type="entry name" value="CRYPTIC BETA-GLUCOSIDE BGL OPERON ANTITERMINATOR"/>
    <property type="match status" value="1"/>
</dbReference>
<dbReference type="PROSITE" id="PS51372">
    <property type="entry name" value="PRD_2"/>
    <property type="match status" value="2"/>
</dbReference>
<sequence length="273" mass="31249">MRIDRILNNNAVVILDGSKEKIVMGSGIAFQKRKNDIIPKHKVEKVFILSGQSSEKFQQLLATLPEKHIELAEKVIDYAEGYLQEPLHDHIHIALTDHLSFALERVEQGFTIQNKLTNEIKLLYKKEFEIGQWAKSEIKNELGLDIPDDEVAHIALHIHTAKIGGKSMGETIQKAEVLSDFVSKVEEKLNTKIDEASIAYQRLVTHVRFALARVEEAIPFEPIDPDMAKFIQEKYGTAYQYSEEILEFIKNEYGLEFPPSEIAYITLHLQRLL</sequence>
<dbReference type="GO" id="GO:0003723">
    <property type="term" value="F:RNA binding"/>
    <property type="evidence" value="ECO:0007669"/>
    <property type="project" value="UniProtKB-KW"/>
</dbReference>
<keyword evidence="2" id="KW-0694">RNA-binding</keyword>
<dbReference type="AlphaFoldDB" id="A0A4Q0VNY7"/>
<dbReference type="SMART" id="SM01061">
    <property type="entry name" value="CAT_RBD"/>
    <property type="match status" value="1"/>
</dbReference>
<evidence type="ECO:0000256" key="4">
    <source>
        <dbReference type="ARBA" id="ARBA00023159"/>
    </source>
</evidence>
<keyword evidence="5" id="KW-0804">Transcription</keyword>
<dbReference type="InterPro" id="IPR004341">
    <property type="entry name" value="CAT_RNA-bd_dom"/>
</dbReference>
<evidence type="ECO:0000256" key="5">
    <source>
        <dbReference type="ARBA" id="ARBA00023163"/>
    </source>
</evidence>
<name>A0A4Q0VNY7_9BACI</name>